<dbReference type="OrthoDB" id="2916406at2759"/>
<name>A0A4V4HH58_DENBC</name>
<dbReference type="Proteomes" id="UP000297245">
    <property type="component" value="Unassembled WGS sequence"/>
</dbReference>
<dbReference type="EMBL" id="ML179089">
    <property type="protein sequence ID" value="THV01476.1"/>
    <property type="molecule type" value="Genomic_DNA"/>
</dbReference>
<organism evidence="2 3">
    <name type="scientific">Dendrothele bispora (strain CBS 962.96)</name>
    <dbReference type="NCBI Taxonomy" id="1314807"/>
    <lineage>
        <taxon>Eukaryota</taxon>
        <taxon>Fungi</taxon>
        <taxon>Dikarya</taxon>
        <taxon>Basidiomycota</taxon>
        <taxon>Agaricomycotina</taxon>
        <taxon>Agaricomycetes</taxon>
        <taxon>Agaricomycetidae</taxon>
        <taxon>Agaricales</taxon>
        <taxon>Agaricales incertae sedis</taxon>
        <taxon>Dendrothele</taxon>
    </lineage>
</organism>
<reference evidence="2 3" key="1">
    <citation type="journal article" date="2019" name="Nat. Ecol. Evol.">
        <title>Megaphylogeny resolves global patterns of mushroom evolution.</title>
        <authorList>
            <person name="Varga T."/>
            <person name="Krizsan K."/>
            <person name="Foldi C."/>
            <person name="Dima B."/>
            <person name="Sanchez-Garcia M."/>
            <person name="Sanchez-Ramirez S."/>
            <person name="Szollosi G.J."/>
            <person name="Szarkandi J.G."/>
            <person name="Papp V."/>
            <person name="Albert L."/>
            <person name="Andreopoulos W."/>
            <person name="Angelini C."/>
            <person name="Antonin V."/>
            <person name="Barry K.W."/>
            <person name="Bougher N.L."/>
            <person name="Buchanan P."/>
            <person name="Buyck B."/>
            <person name="Bense V."/>
            <person name="Catcheside P."/>
            <person name="Chovatia M."/>
            <person name="Cooper J."/>
            <person name="Damon W."/>
            <person name="Desjardin D."/>
            <person name="Finy P."/>
            <person name="Geml J."/>
            <person name="Haridas S."/>
            <person name="Hughes K."/>
            <person name="Justo A."/>
            <person name="Karasinski D."/>
            <person name="Kautmanova I."/>
            <person name="Kiss B."/>
            <person name="Kocsube S."/>
            <person name="Kotiranta H."/>
            <person name="LaButti K.M."/>
            <person name="Lechner B.E."/>
            <person name="Liimatainen K."/>
            <person name="Lipzen A."/>
            <person name="Lukacs Z."/>
            <person name="Mihaltcheva S."/>
            <person name="Morgado L.N."/>
            <person name="Niskanen T."/>
            <person name="Noordeloos M.E."/>
            <person name="Ohm R.A."/>
            <person name="Ortiz-Santana B."/>
            <person name="Ovrebo C."/>
            <person name="Racz N."/>
            <person name="Riley R."/>
            <person name="Savchenko A."/>
            <person name="Shiryaev A."/>
            <person name="Soop K."/>
            <person name="Spirin V."/>
            <person name="Szebenyi C."/>
            <person name="Tomsovsky M."/>
            <person name="Tulloss R.E."/>
            <person name="Uehling J."/>
            <person name="Grigoriev I.V."/>
            <person name="Vagvolgyi C."/>
            <person name="Papp T."/>
            <person name="Martin F.M."/>
            <person name="Miettinen O."/>
            <person name="Hibbett D.S."/>
            <person name="Nagy L.G."/>
        </authorList>
    </citation>
    <scope>NUCLEOTIDE SEQUENCE [LARGE SCALE GENOMIC DNA]</scope>
    <source>
        <strain evidence="2 3">CBS 962.96</strain>
    </source>
</reference>
<keyword evidence="3" id="KW-1185">Reference proteome</keyword>
<evidence type="ECO:0000313" key="1">
    <source>
        <dbReference type="EMBL" id="THU76232.1"/>
    </source>
</evidence>
<protein>
    <submittedName>
        <fullName evidence="2">Uncharacterized protein</fullName>
    </submittedName>
</protein>
<dbReference type="AlphaFoldDB" id="A0A4V4HH58"/>
<sequence length="131" mass="14957">LSNSLQFVSKGVRTRVYHADRATPSSVIINYRENRAQPGRRYLLVLDAFSGARTQPYVHDVIVSVIYRRKPYKFRIFFKRHMLLPKNRAIRELTGVDIEGDVVVAAVGKKVDIRNLRGGIETKAADYAVVR</sequence>
<accession>A0A4V4HH58</accession>
<evidence type="ECO:0000313" key="3">
    <source>
        <dbReference type="Proteomes" id="UP000297245"/>
    </source>
</evidence>
<feature type="non-terminal residue" evidence="2">
    <location>
        <position position="1"/>
    </location>
</feature>
<gene>
    <name evidence="2" type="ORF">K435DRAFT_655195</name>
    <name evidence="1" type="ORF">K435DRAFT_705271</name>
</gene>
<dbReference type="EMBL" id="ML181061">
    <property type="protein sequence ID" value="THU76232.1"/>
    <property type="molecule type" value="Genomic_DNA"/>
</dbReference>
<evidence type="ECO:0000313" key="2">
    <source>
        <dbReference type="EMBL" id="THV01476.1"/>
    </source>
</evidence>
<proteinExistence type="predicted"/>